<reference evidence="2 3" key="1">
    <citation type="submission" date="2021-05" db="EMBL/GenBank/DDBJ databases">
        <authorList>
            <person name="Zahm M."/>
            <person name="Klopp C."/>
            <person name="Cabau C."/>
            <person name="Kuhl H."/>
            <person name="Suciu R."/>
            <person name="Ciorpac M."/>
            <person name="Holostenco D."/>
            <person name="Gessner J."/>
            <person name="Wuertz S."/>
            <person name="Hohne C."/>
            <person name="Stock M."/>
            <person name="Gislard M."/>
            <person name="Lluch J."/>
            <person name="Milhes M."/>
            <person name="Lampietro C."/>
            <person name="Lopez Roques C."/>
            <person name="Donnadieu C."/>
            <person name="Du K."/>
            <person name="Schartl M."/>
            <person name="Guiguen Y."/>
        </authorList>
    </citation>
    <scope>NUCLEOTIDE SEQUENCE [LARGE SCALE GENOMIC DNA]</scope>
    <source>
        <strain evidence="2">Hh-F2</strain>
        <tissue evidence="2">Blood</tissue>
    </source>
</reference>
<evidence type="ECO:0000256" key="1">
    <source>
        <dbReference type="SAM" id="Coils"/>
    </source>
</evidence>
<gene>
    <name evidence="2" type="ORF">HHUSO_G9969</name>
</gene>
<comment type="caution">
    <text evidence="2">The sequence shown here is derived from an EMBL/GenBank/DDBJ whole genome shotgun (WGS) entry which is preliminary data.</text>
</comment>
<protein>
    <submittedName>
        <fullName evidence="2">Coiled-coil domain-containing protein 83-like</fullName>
    </submittedName>
</protein>
<evidence type="ECO:0000313" key="2">
    <source>
        <dbReference type="EMBL" id="KAK6486388.1"/>
    </source>
</evidence>
<proteinExistence type="predicted"/>
<accession>A0ABR0ZNK2</accession>
<dbReference type="InterPro" id="IPR026702">
    <property type="entry name" value="CCDC83"/>
</dbReference>
<name>A0ABR0ZNK2_HUSHU</name>
<keyword evidence="1" id="KW-0175">Coiled coil</keyword>
<dbReference type="Proteomes" id="UP001369086">
    <property type="component" value="Unassembled WGS sequence"/>
</dbReference>
<organism evidence="2 3">
    <name type="scientific">Huso huso</name>
    <name type="common">Beluga</name>
    <name type="synonym">Acipenser huso</name>
    <dbReference type="NCBI Taxonomy" id="61971"/>
    <lineage>
        <taxon>Eukaryota</taxon>
        <taxon>Metazoa</taxon>
        <taxon>Chordata</taxon>
        <taxon>Craniata</taxon>
        <taxon>Vertebrata</taxon>
        <taxon>Euteleostomi</taxon>
        <taxon>Actinopterygii</taxon>
        <taxon>Chondrostei</taxon>
        <taxon>Acipenseriformes</taxon>
        <taxon>Acipenseridae</taxon>
        <taxon>Huso</taxon>
    </lineage>
</organism>
<keyword evidence="3" id="KW-1185">Reference proteome</keyword>
<dbReference type="PANTHER" id="PTHR21468:SF1">
    <property type="entry name" value="COILED-COIL DOMAIN-CONTAINING PROTEIN 83"/>
    <property type="match status" value="1"/>
</dbReference>
<dbReference type="EMBL" id="JAHFZB010000008">
    <property type="protein sequence ID" value="KAK6486388.1"/>
    <property type="molecule type" value="Genomic_DNA"/>
</dbReference>
<evidence type="ECO:0000313" key="3">
    <source>
        <dbReference type="Proteomes" id="UP001369086"/>
    </source>
</evidence>
<dbReference type="PANTHER" id="PTHR21468">
    <property type="entry name" value="HSD9"/>
    <property type="match status" value="1"/>
</dbReference>
<feature type="coiled-coil region" evidence="1">
    <location>
        <begin position="24"/>
        <end position="83"/>
    </location>
</feature>
<feature type="coiled-coil region" evidence="1">
    <location>
        <begin position="139"/>
        <end position="166"/>
    </location>
</feature>
<sequence length="393" mass="45908">MGKKKKSAKDDQMTLAEAYVGFQIQLKEKEVEEFESEVKTLEEKNQRYNQRQEHLKEEQLGHIQTLLKQAKDQERELEHKEVVSKEQVEQALQDHWELEKTKEREIEAELHSQLNDLEQTVLTAGREKQYWLDYKNVGSKEHAKQIRLLEQELLQMQKDFQEMADHMQRSLDATVNEINKQTEKQIDDKKHLASEQAIRHLDKQTRQEVKENDWLKREAQFYRNEVAVMEVSVQKLEQDNLELMSQLFECRLEDLKISRRVFLTQVAGLEIAEPGLLGEDLEKLELSDHSARAPSRPKSAILAAVEKKVFSLPENFEKEETPTESDSMDLGTFLYGRQDDFQQYLQLGPLELKLLSVVGRGLHIKPLESNIKGAIPEQKEWPVTCQMIKSAFS</sequence>